<evidence type="ECO:0000313" key="6">
    <source>
        <dbReference type="Proteomes" id="UP001596353"/>
    </source>
</evidence>
<dbReference type="InterPro" id="IPR018060">
    <property type="entry name" value="HTH_AraC"/>
</dbReference>
<protein>
    <submittedName>
        <fullName evidence="5">Helix-turn-helix domain-containing protein</fullName>
    </submittedName>
</protein>
<proteinExistence type="predicted"/>
<sequence length="139" mass="15460">MKVERSELLEPLTQLVITYISGEARRRHTIGAIGRSDRLTRHETQAENFCSLVEAHFREDLSVSDYGTKLGVSAPHLTRVCKSVLGFTPNELVRQRRLLEAKRLLEYTRLPISEGDCCVNCLGPGLGGIDTEDHAPANS</sequence>
<organism evidence="5 6">
    <name type="scientific">Sulfitobacter porphyrae</name>
    <dbReference type="NCBI Taxonomy" id="1246864"/>
    <lineage>
        <taxon>Bacteria</taxon>
        <taxon>Pseudomonadati</taxon>
        <taxon>Pseudomonadota</taxon>
        <taxon>Alphaproteobacteria</taxon>
        <taxon>Rhodobacterales</taxon>
        <taxon>Roseobacteraceae</taxon>
        <taxon>Sulfitobacter</taxon>
    </lineage>
</organism>
<reference evidence="6" key="1">
    <citation type="journal article" date="2019" name="Int. J. Syst. Evol. Microbiol.">
        <title>The Global Catalogue of Microorganisms (GCM) 10K type strain sequencing project: providing services to taxonomists for standard genome sequencing and annotation.</title>
        <authorList>
            <consortium name="The Broad Institute Genomics Platform"/>
            <consortium name="The Broad Institute Genome Sequencing Center for Infectious Disease"/>
            <person name="Wu L."/>
            <person name="Ma J."/>
        </authorList>
    </citation>
    <scope>NUCLEOTIDE SEQUENCE [LARGE SCALE GENOMIC DNA]</scope>
    <source>
        <strain evidence="6">CCUG 66188</strain>
    </source>
</reference>
<evidence type="ECO:0000256" key="2">
    <source>
        <dbReference type="ARBA" id="ARBA00023125"/>
    </source>
</evidence>
<dbReference type="InterPro" id="IPR009057">
    <property type="entry name" value="Homeodomain-like_sf"/>
</dbReference>
<evidence type="ECO:0000259" key="4">
    <source>
        <dbReference type="PROSITE" id="PS01124"/>
    </source>
</evidence>
<dbReference type="Gene3D" id="1.10.10.60">
    <property type="entry name" value="Homeodomain-like"/>
    <property type="match status" value="1"/>
</dbReference>
<feature type="domain" description="HTH araC/xylS-type" evidence="4">
    <location>
        <begin position="47"/>
        <end position="114"/>
    </location>
</feature>
<dbReference type="Proteomes" id="UP001596353">
    <property type="component" value="Unassembled WGS sequence"/>
</dbReference>
<dbReference type="SUPFAM" id="SSF46689">
    <property type="entry name" value="Homeodomain-like"/>
    <property type="match status" value="1"/>
</dbReference>
<accession>A0ABW2B6T1</accession>
<dbReference type="Pfam" id="PF12833">
    <property type="entry name" value="HTH_18"/>
    <property type="match status" value="1"/>
</dbReference>
<evidence type="ECO:0000256" key="3">
    <source>
        <dbReference type="ARBA" id="ARBA00023163"/>
    </source>
</evidence>
<dbReference type="PROSITE" id="PS01124">
    <property type="entry name" value="HTH_ARAC_FAMILY_2"/>
    <property type="match status" value="1"/>
</dbReference>
<evidence type="ECO:0000256" key="1">
    <source>
        <dbReference type="ARBA" id="ARBA00023015"/>
    </source>
</evidence>
<comment type="caution">
    <text evidence="5">The sequence shown here is derived from an EMBL/GenBank/DDBJ whole genome shotgun (WGS) entry which is preliminary data.</text>
</comment>
<dbReference type="PANTHER" id="PTHR43280">
    <property type="entry name" value="ARAC-FAMILY TRANSCRIPTIONAL REGULATOR"/>
    <property type="match status" value="1"/>
</dbReference>
<dbReference type="EMBL" id="JBHSWG010000003">
    <property type="protein sequence ID" value="MFC6761464.1"/>
    <property type="molecule type" value="Genomic_DNA"/>
</dbReference>
<evidence type="ECO:0000313" key="5">
    <source>
        <dbReference type="EMBL" id="MFC6761464.1"/>
    </source>
</evidence>
<keyword evidence="6" id="KW-1185">Reference proteome</keyword>
<name>A0ABW2B6T1_9RHOB</name>
<dbReference type="PANTHER" id="PTHR43280:SF32">
    <property type="entry name" value="TRANSCRIPTIONAL REGULATORY PROTEIN"/>
    <property type="match status" value="1"/>
</dbReference>
<keyword evidence="3" id="KW-0804">Transcription</keyword>
<keyword evidence="1" id="KW-0805">Transcription regulation</keyword>
<gene>
    <name evidence="5" type="ORF">ACFQFQ_21665</name>
</gene>
<keyword evidence="2" id="KW-0238">DNA-binding</keyword>